<organism evidence="1 2">
    <name type="scientific">Clostridium algifaecis</name>
    <dbReference type="NCBI Taxonomy" id="1472040"/>
    <lineage>
        <taxon>Bacteria</taxon>
        <taxon>Bacillati</taxon>
        <taxon>Bacillota</taxon>
        <taxon>Clostridia</taxon>
        <taxon>Eubacteriales</taxon>
        <taxon>Clostridiaceae</taxon>
        <taxon>Clostridium</taxon>
    </lineage>
</organism>
<dbReference type="InterPro" id="IPR025560">
    <property type="entry name" value="Imm22"/>
</dbReference>
<evidence type="ECO:0008006" key="3">
    <source>
        <dbReference type="Google" id="ProtNLM"/>
    </source>
</evidence>
<sequence length="133" mass="15843">MEHEGMVSIWLGKCSDIKDLQHYLQVNYSKFGDYLNSKFEMDFKFECFDEDLKEINFIERDSDSFSDIIKDQSFSENIISDYSKKFIDKLDREYNSIILLYDFNYDGCIKEANGDNVYVKFVGSFKYIKMNNI</sequence>
<dbReference type="Pfam" id="PF14112">
    <property type="entry name" value="DUF4284"/>
    <property type="match status" value="1"/>
</dbReference>
<proteinExistence type="predicted"/>
<dbReference type="Proteomes" id="UP001519307">
    <property type="component" value="Unassembled WGS sequence"/>
</dbReference>
<comment type="caution">
    <text evidence="1">The sequence shown here is derived from an EMBL/GenBank/DDBJ whole genome shotgun (WGS) entry which is preliminary data.</text>
</comment>
<protein>
    <recommendedName>
        <fullName evidence="3">Immunity protein 22</fullName>
    </recommendedName>
</protein>
<dbReference type="EMBL" id="JAGGLM010000001">
    <property type="protein sequence ID" value="MBP2031531.1"/>
    <property type="molecule type" value="Genomic_DNA"/>
</dbReference>
<keyword evidence="2" id="KW-1185">Reference proteome</keyword>
<reference evidence="1 2" key="1">
    <citation type="submission" date="2021-03" db="EMBL/GenBank/DDBJ databases">
        <title>Genomic Encyclopedia of Type Strains, Phase IV (KMG-IV): sequencing the most valuable type-strain genomes for metagenomic binning, comparative biology and taxonomic classification.</title>
        <authorList>
            <person name="Goeker M."/>
        </authorList>
    </citation>
    <scope>NUCLEOTIDE SEQUENCE [LARGE SCALE GENOMIC DNA]</scope>
    <source>
        <strain evidence="1 2">DSM 28783</strain>
    </source>
</reference>
<evidence type="ECO:0000313" key="1">
    <source>
        <dbReference type="EMBL" id="MBP2031531.1"/>
    </source>
</evidence>
<accession>A0ABS4KNB6</accession>
<evidence type="ECO:0000313" key="2">
    <source>
        <dbReference type="Proteomes" id="UP001519307"/>
    </source>
</evidence>
<gene>
    <name evidence="1" type="ORF">J2Z42_000196</name>
</gene>
<dbReference type="RefSeq" id="WP_209700487.1">
    <property type="nucleotide sequence ID" value="NZ_JAGGLM010000001.1"/>
</dbReference>
<name>A0ABS4KNB6_9CLOT</name>